<dbReference type="Pfam" id="PF00501">
    <property type="entry name" value="AMP-binding"/>
    <property type="match status" value="1"/>
</dbReference>
<dbReference type="EMBL" id="JACRSX010000034">
    <property type="protein sequence ID" value="MBC8563641.1"/>
    <property type="molecule type" value="Genomic_DNA"/>
</dbReference>
<dbReference type="PANTHER" id="PTHR43201">
    <property type="entry name" value="ACYL-COA SYNTHETASE"/>
    <property type="match status" value="1"/>
</dbReference>
<feature type="domain" description="AMP-dependent synthetase/ligase" evidence="3">
    <location>
        <begin position="104"/>
        <end position="339"/>
    </location>
</feature>
<dbReference type="RefSeq" id="WP_249298630.1">
    <property type="nucleotide sequence ID" value="NZ_JACRSX010000034.1"/>
</dbReference>
<evidence type="ECO:0000313" key="4">
    <source>
        <dbReference type="EMBL" id="MBC8563641.1"/>
    </source>
</evidence>
<keyword evidence="2" id="KW-0436">Ligase</keyword>
<keyword evidence="5" id="KW-1185">Reference proteome</keyword>
<accession>A0ABR7N4W5</accession>
<reference evidence="4 5" key="1">
    <citation type="submission" date="2020-08" db="EMBL/GenBank/DDBJ databases">
        <title>Genome public.</title>
        <authorList>
            <person name="Liu C."/>
            <person name="Sun Q."/>
        </authorList>
    </citation>
    <scope>NUCLEOTIDE SEQUENCE [LARGE SCALE GENOMIC DNA]</scope>
    <source>
        <strain evidence="4 5">NSJ-37</strain>
    </source>
</reference>
<evidence type="ECO:0000256" key="2">
    <source>
        <dbReference type="ARBA" id="ARBA00022598"/>
    </source>
</evidence>
<sequence length="472" mass="54584">MSGSVINKTVIRREIIHINRIYSETASRKKLILLVSDNSMEAVSLYCYHMKKRNTVFFVGNTKKAPDIAALIDHFMPDEIFLDRKKMRDVESEPALYEEIEENYQTGSPYYQYVRLQRRQEIKDVLYDDLALLMVTSGSVGNGKIVALSYDNLRSNAQAIIESLEIDENDRAGVMLPVSYVYGLSVVNSHLLADAELLLPQGNMFQSGYWDFLEECRVTSFCGVPYTYEILDYLRILSRPWKELRLLTQAGGAMSREMKQKLLEWICDRRQRGITTHLAIMYGQTEATARMSAFFLDQHPDKMDSVGRAISGGAFQIKNKDHAGEGDIYYRGANVYLGYVKERSDLTENADVWRQNTDLLDTGDVGKLDEEGYLYITGRKKRFIKCNGIRISLDELERSIEIKWAVPVVCVSRVSDEQILLFIRTKDFRNIDIMELTEYLRQFGIRREQYQIRKIQAFHYCDNGKLDYASFK</sequence>
<dbReference type="SUPFAM" id="SSF56801">
    <property type="entry name" value="Acetyl-CoA synthetase-like"/>
    <property type="match status" value="1"/>
</dbReference>
<proteinExistence type="inferred from homology"/>
<evidence type="ECO:0000256" key="1">
    <source>
        <dbReference type="ARBA" id="ARBA00006432"/>
    </source>
</evidence>
<dbReference type="PANTHER" id="PTHR43201:SF5">
    <property type="entry name" value="MEDIUM-CHAIN ACYL-COA LIGASE ACSF2, MITOCHONDRIAL"/>
    <property type="match status" value="1"/>
</dbReference>
<dbReference type="InterPro" id="IPR042099">
    <property type="entry name" value="ANL_N_sf"/>
</dbReference>
<comment type="caution">
    <text evidence="4">The sequence shown here is derived from an EMBL/GenBank/DDBJ whole genome shotgun (WGS) entry which is preliminary data.</text>
</comment>
<organism evidence="4 5">
    <name type="scientific">Jutongia huaianensis</name>
    <dbReference type="NCBI Taxonomy" id="2763668"/>
    <lineage>
        <taxon>Bacteria</taxon>
        <taxon>Bacillati</taxon>
        <taxon>Bacillota</taxon>
        <taxon>Clostridia</taxon>
        <taxon>Lachnospirales</taxon>
        <taxon>Lachnospiraceae</taxon>
        <taxon>Jutongia</taxon>
    </lineage>
</organism>
<comment type="similarity">
    <text evidence="1">Belongs to the ATP-dependent AMP-binding enzyme family.</text>
</comment>
<dbReference type="Proteomes" id="UP000606193">
    <property type="component" value="Unassembled WGS sequence"/>
</dbReference>
<dbReference type="Gene3D" id="3.40.50.12780">
    <property type="entry name" value="N-terminal domain of ligase-like"/>
    <property type="match status" value="1"/>
</dbReference>
<name>A0ABR7N4W5_9FIRM</name>
<dbReference type="InterPro" id="IPR000873">
    <property type="entry name" value="AMP-dep_synth/lig_dom"/>
</dbReference>
<gene>
    <name evidence="4" type="ORF">H8704_13630</name>
</gene>
<evidence type="ECO:0000313" key="5">
    <source>
        <dbReference type="Proteomes" id="UP000606193"/>
    </source>
</evidence>
<protein>
    <submittedName>
        <fullName evidence="4">AMP-binding protein</fullName>
    </submittedName>
</protein>
<evidence type="ECO:0000259" key="3">
    <source>
        <dbReference type="Pfam" id="PF00501"/>
    </source>
</evidence>